<feature type="non-terminal residue" evidence="1">
    <location>
        <position position="18"/>
    </location>
</feature>
<name>A0A084R1G5_STAC4</name>
<protein>
    <submittedName>
        <fullName evidence="1">Uncharacterized protein</fullName>
    </submittedName>
</protein>
<dbReference type="EMBL" id="KL659310">
    <property type="protein sequence ID" value="KFA70050.1"/>
    <property type="molecule type" value="Genomic_DNA"/>
</dbReference>
<accession>A0A084R1G5</accession>
<evidence type="ECO:0000313" key="2">
    <source>
        <dbReference type="Proteomes" id="UP000028524"/>
    </source>
</evidence>
<proteinExistence type="predicted"/>
<keyword evidence="2" id="KW-1185">Reference proteome</keyword>
<evidence type="ECO:0000313" key="1">
    <source>
        <dbReference type="EMBL" id="KFA70050.1"/>
    </source>
</evidence>
<dbReference type="InParanoid" id="A0A084R1G5"/>
<gene>
    <name evidence="1" type="ORF">S40285_08547</name>
</gene>
<organism evidence="1 2">
    <name type="scientific">Stachybotrys chlorohalonatus (strain IBT 40285)</name>
    <dbReference type="NCBI Taxonomy" id="1283841"/>
    <lineage>
        <taxon>Eukaryota</taxon>
        <taxon>Fungi</taxon>
        <taxon>Dikarya</taxon>
        <taxon>Ascomycota</taxon>
        <taxon>Pezizomycotina</taxon>
        <taxon>Sordariomycetes</taxon>
        <taxon>Hypocreomycetidae</taxon>
        <taxon>Hypocreales</taxon>
        <taxon>Stachybotryaceae</taxon>
        <taxon>Stachybotrys</taxon>
    </lineage>
</organism>
<dbReference type="Proteomes" id="UP000028524">
    <property type="component" value="Unassembled WGS sequence"/>
</dbReference>
<reference evidence="1 2" key="1">
    <citation type="journal article" date="2014" name="BMC Genomics">
        <title>Comparative genome sequencing reveals chemotype-specific gene clusters in the toxigenic black mold Stachybotrys.</title>
        <authorList>
            <person name="Semeiks J."/>
            <person name="Borek D."/>
            <person name="Otwinowski Z."/>
            <person name="Grishin N.V."/>
        </authorList>
    </citation>
    <scope>NUCLEOTIDE SEQUENCE [LARGE SCALE GENOMIC DNA]</scope>
    <source>
        <strain evidence="1 2">IBT 40285</strain>
    </source>
</reference>
<sequence length="18" mass="2208">MKALEIEQQNGDMEWQEE</sequence>
<dbReference type="AlphaFoldDB" id="A0A084R1G5"/>
<dbReference type="HOGENOM" id="CLU_3431721_0_0_1"/>